<organism evidence="2 3">
    <name type="scientific">Corynespora cassiicola Philippines</name>
    <dbReference type="NCBI Taxonomy" id="1448308"/>
    <lineage>
        <taxon>Eukaryota</taxon>
        <taxon>Fungi</taxon>
        <taxon>Dikarya</taxon>
        <taxon>Ascomycota</taxon>
        <taxon>Pezizomycotina</taxon>
        <taxon>Dothideomycetes</taxon>
        <taxon>Pleosporomycetidae</taxon>
        <taxon>Pleosporales</taxon>
        <taxon>Corynesporascaceae</taxon>
        <taxon>Corynespora</taxon>
    </lineage>
</organism>
<accession>A0A2T2NGI1</accession>
<evidence type="ECO:0000313" key="2">
    <source>
        <dbReference type="EMBL" id="PSN64138.1"/>
    </source>
</evidence>
<feature type="transmembrane region" description="Helical" evidence="1">
    <location>
        <begin position="222"/>
        <end position="243"/>
    </location>
</feature>
<dbReference type="AlphaFoldDB" id="A0A2T2NGI1"/>
<gene>
    <name evidence="2" type="ORF">BS50DRAFT_499945</name>
</gene>
<sequence>MKLSTVSLFKKRNPAAQVVFNRPVCTERAYRLSRTLYAIFLSLLVALSCVIIGLEAVTIAFVEDNRDTGFEYMTDGDPEPTLMAALPRKLYVTPAKLALVSAAISLCVGVGHLVFVVVDWKSGKRTQAYSFRRNTMFLHLLNAVLVLFALVSISITHKSSSHFRAEYATRKANRTPADEGMRYNIGTFDLETWACELRDVAGARMVREDYARQCDVEVAGRAVVVLLLVLGWACAGVGVWRLVSCQRGVDGERMKTEEVGLEMGKFNAI</sequence>
<reference evidence="2 3" key="1">
    <citation type="journal article" date="2018" name="Front. Microbiol.">
        <title>Genome-Wide Analysis of Corynespora cassiicola Leaf Fall Disease Putative Effectors.</title>
        <authorList>
            <person name="Lopez D."/>
            <person name="Ribeiro S."/>
            <person name="Label P."/>
            <person name="Fumanal B."/>
            <person name="Venisse J.S."/>
            <person name="Kohler A."/>
            <person name="de Oliveira R.R."/>
            <person name="Labutti K."/>
            <person name="Lipzen A."/>
            <person name="Lail K."/>
            <person name="Bauer D."/>
            <person name="Ohm R.A."/>
            <person name="Barry K.W."/>
            <person name="Spatafora J."/>
            <person name="Grigoriev I.V."/>
            <person name="Martin F.M."/>
            <person name="Pujade-Renaud V."/>
        </authorList>
    </citation>
    <scope>NUCLEOTIDE SEQUENCE [LARGE SCALE GENOMIC DNA]</scope>
    <source>
        <strain evidence="2 3">Philippines</strain>
    </source>
</reference>
<keyword evidence="1" id="KW-0812">Transmembrane</keyword>
<dbReference type="Proteomes" id="UP000240883">
    <property type="component" value="Unassembled WGS sequence"/>
</dbReference>
<evidence type="ECO:0000313" key="3">
    <source>
        <dbReference type="Proteomes" id="UP000240883"/>
    </source>
</evidence>
<keyword evidence="3" id="KW-1185">Reference proteome</keyword>
<dbReference type="OrthoDB" id="5238025at2759"/>
<proteinExistence type="predicted"/>
<protein>
    <submittedName>
        <fullName evidence="2">Uncharacterized protein</fullName>
    </submittedName>
</protein>
<feature type="transmembrane region" description="Helical" evidence="1">
    <location>
        <begin position="97"/>
        <end position="117"/>
    </location>
</feature>
<name>A0A2T2NGI1_CORCC</name>
<feature type="transmembrane region" description="Helical" evidence="1">
    <location>
        <begin position="36"/>
        <end position="62"/>
    </location>
</feature>
<dbReference type="EMBL" id="KZ678139">
    <property type="protein sequence ID" value="PSN64138.1"/>
    <property type="molecule type" value="Genomic_DNA"/>
</dbReference>
<keyword evidence="1" id="KW-0472">Membrane</keyword>
<feature type="transmembrane region" description="Helical" evidence="1">
    <location>
        <begin position="137"/>
        <end position="155"/>
    </location>
</feature>
<evidence type="ECO:0000256" key="1">
    <source>
        <dbReference type="SAM" id="Phobius"/>
    </source>
</evidence>
<keyword evidence="1" id="KW-1133">Transmembrane helix</keyword>